<dbReference type="Proteomes" id="UP000019486">
    <property type="component" value="Unassembled WGS sequence"/>
</dbReference>
<keyword evidence="3 4" id="KW-0012">Acyltransferase</keyword>
<dbReference type="NCBIfam" id="TIGR00667">
    <property type="entry name" value="aat"/>
    <property type="match status" value="1"/>
</dbReference>
<dbReference type="InterPro" id="IPR042203">
    <property type="entry name" value="Leu/Phe-tRNA_Trfase_C"/>
</dbReference>
<dbReference type="EMBL" id="AVFL01000009">
    <property type="protein sequence ID" value="EWY40114.1"/>
    <property type="molecule type" value="Genomic_DNA"/>
</dbReference>
<dbReference type="PANTHER" id="PTHR30098">
    <property type="entry name" value="LEUCYL/PHENYLALANYL-TRNA--PROTEIN TRANSFERASE"/>
    <property type="match status" value="1"/>
</dbReference>
<dbReference type="Gene3D" id="3.40.630.70">
    <property type="entry name" value="Leucyl/phenylalanyl-tRNA-protein transferase, C-terminal domain"/>
    <property type="match status" value="1"/>
</dbReference>
<gene>
    <name evidence="4" type="primary">aat</name>
    <name evidence="5" type="ORF">N825_03880</name>
</gene>
<dbReference type="GO" id="GO:0030163">
    <property type="term" value="P:protein catabolic process"/>
    <property type="evidence" value="ECO:0007669"/>
    <property type="project" value="UniProtKB-UniRule"/>
</dbReference>
<comment type="subcellular location">
    <subcellularLocation>
        <location evidence="4">Cytoplasm</location>
    </subcellularLocation>
</comment>
<dbReference type="EC" id="2.3.2.6" evidence="4"/>
<dbReference type="SUPFAM" id="SSF55729">
    <property type="entry name" value="Acyl-CoA N-acyltransferases (Nat)"/>
    <property type="match status" value="1"/>
</dbReference>
<comment type="similarity">
    <text evidence="4">Belongs to the L/F-transferase family.</text>
</comment>
<dbReference type="PANTHER" id="PTHR30098:SF2">
    <property type="entry name" value="LEUCYL_PHENYLALANYL-TRNA--PROTEIN TRANSFERASE"/>
    <property type="match status" value="1"/>
</dbReference>
<dbReference type="HAMAP" id="MF_00688">
    <property type="entry name" value="Leu_Phe_trans"/>
    <property type="match status" value="1"/>
</dbReference>
<dbReference type="InterPro" id="IPR004616">
    <property type="entry name" value="Leu/Phe-tRNA_Trfase"/>
</dbReference>
<dbReference type="AlphaFoldDB" id="W9H250"/>
<dbReference type="RefSeq" id="WP_037452984.1">
    <property type="nucleotide sequence ID" value="NZ_AVFL01000009.1"/>
</dbReference>
<dbReference type="PATRIC" id="fig|1385369.3.peg.3015"/>
<dbReference type="GO" id="GO:0008914">
    <property type="term" value="F:leucyl-tRNA--protein transferase activity"/>
    <property type="evidence" value="ECO:0007669"/>
    <property type="project" value="UniProtKB-UniRule"/>
</dbReference>
<dbReference type="Pfam" id="PF03588">
    <property type="entry name" value="Leu_Phe_trans"/>
    <property type="match status" value="1"/>
</dbReference>
<name>W9H250_9PROT</name>
<comment type="catalytic activity">
    <reaction evidence="4">
        <text>N-terminal L-arginyl-[protein] + L-leucyl-tRNA(Leu) = N-terminal L-leucyl-L-arginyl-[protein] + tRNA(Leu) + H(+)</text>
        <dbReference type="Rhea" id="RHEA:50416"/>
        <dbReference type="Rhea" id="RHEA-COMP:9613"/>
        <dbReference type="Rhea" id="RHEA-COMP:9622"/>
        <dbReference type="Rhea" id="RHEA-COMP:12672"/>
        <dbReference type="Rhea" id="RHEA-COMP:12673"/>
        <dbReference type="ChEBI" id="CHEBI:15378"/>
        <dbReference type="ChEBI" id="CHEBI:64719"/>
        <dbReference type="ChEBI" id="CHEBI:78442"/>
        <dbReference type="ChEBI" id="CHEBI:78494"/>
        <dbReference type="ChEBI" id="CHEBI:133044"/>
        <dbReference type="EC" id="2.3.2.6"/>
    </reaction>
</comment>
<dbReference type="STRING" id="1385369.N825_03880"/>
<comment type="catalytic activity">
    <reaction evidence="4">
        <text>L-phenylalanyl-tRNA(Phe) + an N-terminal L-alpha-aminoacyl-[protein] = an N-terminal L-phenylalanyl-L-alpha-aminoacyl-[protein] + tRNA(Phe)</text>
        <dbReference type="Rhea" id="RHEA:43632"/>
        <dbReference type="Rhea" id="RHEA-COMP:9668"/>
        <dbReference type="Rhea" id="RHEA-COMP:9699"/>
        <dbReference type="Rhea" id="RHEA-COMP:10636"/>
        <dbReference type="Rhea" id="RHEA-COMP:10637"/>
        <dbReference type="ChEBI" id="CHEBI:78442"/>
        <dbReference type="ChEBI" id="CHEBI:78531"/>
        <dbReference type="ChEBI" id="CHEBI:78597"/>
        <dbReference type="ChEBI" id="CHEBI:83561"/>
        <dbReference type="EC" id="2.3.2.6"/>
    </reaction>
</comment>
<evidence type="ECO:0000313" key="6">
    <source>
        <dbReference type="Proteomes" id="UP000019486"/>
    </source>
</evidence>
<proteinExistence type="inferred from homology"/>
<reference evidence="5 6" key="1">
    <citation type="submission" date="2013-08" db="EMBL/GenBank/DDBJ databases">
        <title>The genome sequence of Skermanella stibiiresistens.</title>
        <authorList>
            <person name="Zhu W."/>
            <person name="Wang G."/>
        </authorList>
    </citation>
    <scope>NUCLEOTIDE SEQUENCE [LARGE SCALE GENOMIC DNA]</scope>
    <source>
        <strain evidence="5 6">SB22</strain>
    </source>
</reference>
<accession>W9H250</accession>
<dbReference type="FunFam" id="3.40.630.70:FF:000001">
    <property type="entry name" value="Leucyl/phenylalanyl-tRNA--protein transferase"/>
    <property type="match status" value="1"/>
</dbReference>
<comment type="caution">
    <text evidence="5">The sequence shown here is derived from an EMBL/GenBank/DDBJ whole genome shotgun (WGS) entry which is preliminary data.</text>
</comment>
<comment type="catalytic activity">
    <reaction evidence="4">
        <text>N-terminal L-lysyl-[protein] + L-leucyl-tRNA(Leu) = N-terminal L-leucyl-L-lysyl-[protein] + tRNA(Leu) + H(+)</text>
        <dbReference type="Rhea" id="RHEA:12340"/>
        <dbReference type="Rhea" id="RHEA-COMP:9613"/>
        <dbReference type="Rhea" id="RHEA-COMP:9622"/>
        <dbReference type="Rhea" id="RHEA-COMP:12670"/>
        <dbReference type="Rhea" id="RHEA-COMP:12671"/>
        <dbReference type="ChEBI" id="CHEBI:15378"/>
        <dbReference type="ChEBI" id="CHEBI:65249"/>
        <dbReference type="ChEBI" id="CHEBI:78442"/>
        <dbReference type="ChEBI" id="CHEBI:78494"/>
        <dbReference type="ChEBI" id="CHEBI:133043"/>
        <dbReference type="EC" id="2.3.2.6"/>
    </reaction>
</comment>
<evidence type="ECO:0000256" key="4">
    <source>
        <dbReference type="HAMAP-Rule" id="MF_00688"/>
    </source>
</evidence>
<keyword evidence="2 4" id="KW-0808">Transferase</keyword>
<dbReference type="OrthoDB" id="9790282at2"/>
<comment type="function">
    <text evidence="4">Functions in the N-end rule pathway of protein degradation where it conjugates Leu, Phe and, less efficiently, Met from aminoacyl-tRNAs to the N-termini of proteins containing an N-terminal arginine or lysine.</text>
</comment>
<dbReference type="GO" id="GO:0005737">
    <property type="term" value="C:cytoplasm"/>
    <property type="evidence" value="ECO:0007669"/>
    <property type="project" value="UniProtKB-SubCell"/>
</dbReference>
<evidence type="ECO:0000313" key="5">
    <source>
        <dbReference type="EMBL" id="EWY40114.1"/>
    </source>
</evidence>
<evidence type="ECO:0000256" key="1">
    <source>
        <dbReference type="ARBA" id="ARBA00022490"/>
    </source>
</evidence>
<keyword evidence="1 4" id="KW-0963">Cytoplasm</keyword>
<evidence type="ECO:0000256" key="2">
    <source>
        <dbReference type="ARBA" id="ARBA00022679"/>
    </source>
</evidence>
<dbReference type="InterPro" id="IPR016181">
    <property type="entry name" value="Acyl_CoA_acyltransferase"/>
</dbReference>
<evidence type="ECO:0000256" key="3">
    <source>
        <dbReference type="ARBA" id="ARBA00023315"/>
    </source>
</evidence>
<protein>
    <recommendedName>
        <fullName evidence="4">Leucyl/phenylalanyl-tRNA--protein transferase</fullName>
        <ecNumber evidence="4">2.3.2.6</ecNumber>
    </recommendedName>
    <alternativeName>
        <fullName evidence="4">L/F-transferase</fullName>
    </alternativeName>
    <alternativeName>
        <fullName evidence="4">Leucyltransferase</fullName>
    </alternativeName>
    <alternativeName>
        <fullName evidence="4">Phenyalanyltransferase</fullName>
    </alternativeName>
</protein>
<sequence>MTGLTAQLLLRAYAAGIFPMAESAESDELYWFDPEQRGILPLDRMHVPKRLRRTVRAQRFEIRIDHDFHGVIRGCAEATGDRPKTWINSEIIRLYGVLYDLGFAHSVEAWRDDRLVGGLYGVALGGAFFGESMFSRETDASKVALVHLVARLRHNGFTLLDTQFVTEHLSQFGTVEIPRSSYRAQLSHALQLTPDFTAGSETEVVDAYLQSITQTS</sequence>
<keyword evidence="6" id="KW-1185">Reference proteome</keyword>
<organism evidence="5 6">
    <name type="scientific">Skermanella stibiiresistens SB22</name>
    <dbReference type="NCBI Taxonomy" id="1385369"/>
    <lineage>
        <taxon>Bacteria</taxon>
        <taxon>Pseudomonadati</taxon>
        <taxon>Pseudomonadota</taxon>
        <taxon>Alphaproteobacteria</taxon>
        <taxon>Rhodospirillales</taxon>
        <taxon>Azospirillaceae</taxon>
        <taxon>Skermanella</taxon>
    </lineage>
</organism>